<dbReference type="Gene3D" id="3.30.110.170">
    <property type="entry name" value="Protein of unknown function (DUF541), domain 1"/>
    <property type="match status" value="1"/>
</dbReference>
<dbReference type="Pfam" id="PF04402">
    <property type="entry name" value="SIMPL"/>
    <property type="match status" value="1"/>
</dbReference>
<gene>
    <name evidence="2" type="ORF">ACFQBM_03955</name>
</gene>
<organism evidence="2 3">
    <name type="scientific">Microbulbifer taiwanensis</name>
    <dbReference type="NCBI Taxonomy" id="986746"/>
    <lineage>
        <taxon>Bacteria</taxon>
        <taxon>Pseudomonadati</taxon>
        <taxon>Pseudomonadota</taxon>
        <taxon>Gammaproteobacteria</taxon>
        <taxon>Cellvibrionales</taxon>
        <taxon>Microbulbiferaceae</taxon>
        <taxon>Microbulbifer</taxon>
    </lineage>
</organism>
<dbReference type="Gene3D" id="3.30.70.2970">
    <property type="entry name" value="Protein of unknown function (DUF541), domain 2"/>
    <property type="match status" value="1"/>
</dbReference>
<dbReference type="EMBL" id="JBHSVR010000001">
    <property type="protein sequence ID" value="MFC6632418.1"/>
    <property type="molecule type" value="Genomic_DNA"/>
</dbReference>
<dbReference type="InterPro" id="IPR052022">
    <property type="entry name" value="26kDa_periplasmic_antigen"/>
</dbReference>
<dbReference type="RefSeq" id="WP_193193501.1">
    <property type="nucleotide sequence ID" value="NZ_JACZFR010000047.1"/>
</dbReference>
<keyword evidence="3" id="KW-1185">Reference proteome</keyword>
<dbReference type="InterPro" id="IPR007497">
    <property type="entry name" value="SIMPL/DUF541"/>
</dbReference>
<sequence length="256" mass="28041">MNRFLLALLVAPLSNLCVATPEIKGTPQDLRGLLYPTANTVTIHGSAEEKAYSDRAIVSLVVTTEDKQLADAIAGNSTLRDKLTRALSGAGIPQEDIRNSKFSSSPQYSWLGKAPSSYKVINRVAITIEEEGQLEAIARLADQNEEVELSDTSFEHSQEQAFNKKVKSQALARIMEQKADYEQVLGVKLSPIGIRTSNIGHRATRGAMALEEVIVTGARRARDDYASQSLESSARASSFDEIQYEAELLVDFKIQP</sequence>
<feature type="chain" id="PRO_5046242908" evidence="1">
    <location>
        <begin position="20"/>
        <end position="256"/>
    </location>
</feature>
<feature type="signal peptide" evidence="1">
    <location>
        <begin position="1"/>
        <end position="19"/>
    </location>
</feature>
<reference evidence="3" key="1">
    <citation type="journal article" date="2019" name="Int. J. Syst. Evol. Microbiol.">
        <title>The Global Catalogue of Microorganisms (GCM) 10K type strain sequencing project: providing services to taxonomists for standard genome sequencing and annotation.</title>
        <authorList>
            <consortium name="The Broad Institute Genomics Platform"/>
            <consortium name="The Broad Institute Genome Sequencing Center for Infectious Disease"/>
            <person name="Wu L."/>
            <person name="Ma J."/>
        </authorList>
    </citation>
    <scope>NUCLEOTIDE SEQUENCE [LARGE SCALE GENOMIC DNA]</scope>
    <source>
        <strain evidence="3">CGMCC 1.13718</strain>
    </source>
</reference>
<accession>A0ABW1YI35</accession>
<dbReference type="PANTHER" id="PTHR34387">
    <property type="entry name" value="SLR1258 PROTEIN"/>
    <property type="match status" value="1"/>
</dbReference>
<protein>
    <submittedName>
        <fullName evidence="2">SIMPL domain-containing protein</fullName>
    </submittedName>
</protein>
<proteinExistence type="predicted"/>
<name>A0ABW1YI35_9GAMM</name>
<comment type="caution">
    <text evidence="2">The sequence shown here is derived from an EMBL/GenBank/DDBJ whole genome shotgun (WGS) entry which is preliminary data.</text>
</comment>
<keyword evidence="1" id="KW-0732">Signal</keyword>
<evidence type="ECO:0000313" key="2">
    <source>
        <dbReference type="EMBL" id="MFC6632418.1"/>
    </source>
</evidence>
<dbReference type="PANTHER" id="PTHR34387:SF2">
    <property type="entry name" value="SLR1258 PROTEIN"/>
    <property type="match status" value="1"/>
</dbReference>
<dbReference type="Proteomes" id="UP001596425">
    <property type="component" value="Unassembled WGS sequence"/>
</dbReference>
<evidence type="ECO:0000256" key="1">
    <source>
        <dbReference type="SAM" id="SignalP"/>
    </source>
</evidence>
<evidence type="ECO:0000313" key="3">
    <source>
        <dbReference type="Proteomes" id="UP001596425"/>
    </source>
</evidence>